<feature type="transmembrane region" description="Helical" evidence="9">
    <location>
        <begin position="418"/>
        <end position="439"/>
    </location>
</feature>
<organism evidence="11 12">
    <name type="scientific">Stephanodiscus triporus</name>
    <dbReference type="NCBI Taxonomy" id="2934178"/>
    <lineage>
        <taxon>Eukaryota</taxon>
        <taxon>Sar</taxon>
        <taxon>Stramenopiles</taxon>
        <taxon>Ochrophyta</taxon>
        <taxon>Bacillariophyta</taxon>
        <taxon>Coscinodiscophyceae</taxon>
        <taxon>Thalassiosirophycidae</taxon>
        <taxon>Stephanodiscales</taxon>
        <taxon>Stephanodiscaceae</taxon>
        <taxon>Stephanodiscus</taxon>
    </lineage>
</organism>
<dbReference type="GO" id="GO:0005524">
    <property type="term" value="F:ATP binding"/>
    <property type="evidence" value="ECO:0007669"/>
    <property type="project" value="UniProtKB-KW"/>
</dbReference>
<evidence type="ECO:0000256" key="2">
    <source>
        <dbReference type="ARBA" id="ARBA00022448"/>
    </source>
</evidence>
<keyword evidence="5" id="KW-0067">ATP-binding</keyword>
<feature type="domain" description="ABC transporter" evidence="10">
    <location>
        <begin position="76"/>
        <end position="329"/>
    </location>
</feature>
<dbReference type="InterPro" id="IPR050352">
    <property type="entry name" value="ABCG_transporters"/>
</dbReference>
<protein>
    <recommendedName>
        <fullName evidence="10">ABC transporter domain-containing protein</fullName>
    </recommendedName>
</protein>
<keyword evidence="3 9" id="KW-0812">Transmembrane</keyword>
<evidence type="ECO:0000313" key="11">
    <source>
        <dbReference type="EMBL" id="KAL3804935.1"/>
    </source>
</evidence>
<dbReference type="InterPro" id="IPR027417">
    <property type="entry name" value="P-loop_NTPase"/>
</dbReference>
<dbReference type="Pfam" id="PF01061">
    <property type="entry name" value="ABC2_membrane"/>
    <property type="match status" value="1"/>
</dbReference>
<dbReference type="PANTHER" id="PTHR48041:SF139">
    <property type="entry name" value="PROTEIN SCARLET"/>
    <property type="match status" value="1"/>
</dbReference>
<proteinExistence type="predicted"/>
<dbReference type="InterPro" id="IPR003593">
    <property type="entry name" value="AAA+_ATPase"/>
</dbReference>
<keyword evidence="12" id="KW-1185">Reference proteome</keyword>
<feature type="region of interest" description="Disordered" evidence="8">
    <location>
        <begin position="836"/>
        <end position="858"/>
    </location>
</feature>
<comment type="caution">
    <text evidence="11">The sequence shown here is derived from an EMBL/GenBank/DDBJ whole genome shotgun (WGS) entry which is preliminary data.</text>
</comment>
<name>A0ABD3QXE1_9STRA</name>
<feature type="transmembrane region" description="Helical" evidence="9">
    <location>
        <begin position="963"/>
        <end position="983"/>
    </location>
</feature>
<evidence type="ECO:0000256" key="1">
    <source>
        <dbReference type="ARBA" id="ARBA00004141"/>
    </source>
</evidence>
<feature type="transmembrane region" description="Helical" evidence="9">
    <location>
        <begin position="633"/>
        <end position="654"/>
    </location>
</feature>
<evidence type="ECO:0000259" key="10">
    <source>
        <dbReference type="PROSITE" id="PS50893"/>
    </source>
</evidence>
<dbReference type="AlphaFoldDB" id="A0ABD3QXE1"/>
<feature type="compositionally biased region" description="Low complexity" evidence="8">
    <location>
        <begin position="17"/>
        <end position="31"/>
    </location>
</feature>
<keyword evidence="2" id="KW-0813">Transport</keyword>
<evidence type="ECO:0000256" key="5">
    <source>
        <dbReference type="ARBA" id="ARBA00022840"/>
    </source>
</evidence>
<dbReference type="SUPFAM" id="SSF52540">
    <property type="entry name" value="P-loop containing nucleoside triphosphate hydrolases"/>
    <property type="match status" value="1"/>
</dbReference>
<accession>A0ABD3QXE1</accession>
<evidence type="ECO:0000256" key="6">
    <source>
        <dbReference type="ARBA" id="ARBA00022989"/>
    </source>
</evidence>
<feature type="transmembrane region" description="Helical" evidence="9">
    <location>
        <begin position="502"/>
        <end position="524"/>
    </location>
</feature>
<feature type="region of interest" description="Disordered" evidence="8">
    <location>
        <begin position="358"/>
        <end position="386"/>
    </location>
</feature>
<dbReference type="PROSITE" id="PS50893">
    <property type="entry name" value="ABC_TRANSPORTER_2"/>
    <property type="match status" value="1"/>
</dbReference>
<feature type="region of interest" description="Disordered" evidence="8">
    <location>
        <begin position="1"/>
        <end position="33"/>
    </location>
</feature>
<keyword evidence="6 9" id="KW-1133">Transmembrane helix</keyword>
<gene>
    <name evidence="11" type="ORF">ACHAW5_006792</name>
</gene>
<evidence type="ECO:0000313" key="12">
    <source>
        <dbReference type="Proteomes" id="UP001530315"/>
    </source>
</evidence>
<dbReference type="Proteomes" id="UP001530315">
    <property type="component" value="Unassembled WGS sequence"/>
</dbReference>
<evidence type="ECO:0000256" key="9">
    <source>
        <dbReference type="SAM" id="Phobius"/>
    </source>
</evidence>
<sequence>MVAQATDDDAIYDAENGATGTSHHASASAPPRGGGDSFHDFLRFVNDEIDSPVVVDVPPKVERSNSIFSGREGHRLDFDNVLLATKATNKKPSKVILAGLTSSFAPRSLTAVMGPSGSGKTSLLKILTGRVGRNSPGLGMTGEIRLDGRVVDPTDINVRKKIAYVEQDVSIPATCTPREAIRFSAKLRLDRGLTDRDIDVIVDDILDNLGLSKVADTLIGGGPLMSGGLSGGEKKRVQCGVELVTRPSLVILDEPTSGLDSYSAQSLMDVLKQIADAGATVVVTIHQPPPPVVRKIDNLLLLLGGRILHDGPMGIEVERTFGSRGFPKPDDYNISDWILQVAQTNTMKELEGCGFFGDDDDGRKGRGSATNGPSSTDHDRRLSTATTAPTTEHVGLVVQTRLLFDRAIKQLLRDKLSFVIRIVVNVAFGLLYGSIFLGVGRSDYEAYPEVMGSFGAISNILIGTMFGVAQSSLMEFPKDRPVFLREYSTDHYSVLPYFLSKFSLECVTAMIQVLSQMIASYFLMGFRANFFKFLLMNFLLAIASSSIGLFIGSCIEDPNVAAELMPALLVPQFLFSGVFIQVNLIPEFLRWAQYLCSLTYATRAVALYEFGECETESCQQLLKANGAYELETYWYTIILCAIAIVFRATSMFVLKKKRRRVDATRYDLAVETSRFDERRATTPSATSSTIRFDREEAPRRTLISQGFAPTSNASVFDAFDAVDDPDDRSVLEELFDEEEYDDFVAVAAFDPEDSLVDDDRAVDNDRAVDDDRIEIDDRAVRDDRVVDDERQRYAVHRVIRVASIADSLTLLRRAPLRATQAHRFWSLPSRARQEEHEASWREEEAALSTPSQRVSLARPTLRRRRRWTRPPLSRCRTSALHLLLREDVLIPVLPPQPRKATVQQADHEPTSSQRIAPSAITLTTTHGPPTSPLTRTRWTTLRITRESRELTALAGLAPKLGSLPILGVVVVTGAAVIMADAVVKVAPR</sequence>
<dbReference type="EMBL" id="JALLAZ020000064">
    <property type="protein sequence ID" value="KAL3804935.1"/>
    <property type="molecule type" value="Genomic_DNA"/>
</dbReference>
<dbReference type="InterPro" id="IPR003439">
    <property type="entry name" value="ABC_transporter-like_ATP-bd"/>
</dbReference>
<dbReference type="InterPro" id="IPR013525">
    <property type="entry name" value="ABC2_TM"/>
</dbReference>
<feature type="compositionally biased region" description="Acidic residues" evidence="8">
    <location>
        <begin position="1"/>
        <end position="12"/>
    </location>
</feature>
<evidence type="ECO:0000256" key="4">
    <source>
        <dbReference type="ARBA" id="ARBA00022741"/>
    </source>
</evidence>
<evidence type="ECO:0000256" key="7">
    <source>
        <dbReference type="ARBA" id="ARBA00023136"/>
    </source>
</evidence>
<dbReference type="SMART" id="SM00382">
    <property type="entry name" value="AAA"/>
    <property type="match status" value="1"/>
</dbReference>
<keyword evidence="7 9" id="KW-0472">Membrane</keyword>
<dbReference type="GO" id="GO:0016020">
    <property type="term" value="C:membrane"/>
    <property type="evidence" value="ECO:0007669"/>
    <property type="project" value="UniProtKB-SubCell"/>
</dbReference>
<evidence type="ECO:0000256" key="3">
    <source>
        <dbReference type="ARBA" id="ARBA00022692"/>
    </source>
</evidence>
<dbReference type="PANTHER" id="PTHR48041">
    <property type="entry name" value="ABC TRANSPORTER G FAMILY MEMBER 28"/>
    <property type="match status" value="1"/>
</dbReference>
<feature type="transmembrane region" description="Helical" evidence="9">
    <location>
        <begin position="451"/>
        <end position="469"/>
    </location>
</feature>
<reference evidence="11 12" key="1">
    <citation type="submission" date="2024-10" db="EMBL/GenBank/DDBJ databases">
        <title>Updated reference genomes for cyclostephanoid diatoms.</title>
        <authorList>
            <person name="Roberts W.R."/>
            <person name="Alverson A.J."/>
        </authorList>
    </citation>
    <scope>NUCLEOTIDE SEQUENCE [LARGE SCALE GENOMIC DNA]</scope>
    <source>
        <strain evidence="11 12">AJA276-08</strain>
    </source>
</reference>
<comment type="subcellular location">
    <subcellularLocation>
        <location evidence="1">Membrane</location>
        <topology evidence="1">Multi-pass membrane protein</topology>
    </subcellularLocation>
</comment>
<evidence type="ECO:0000256" key="8">
    <source>
        <dbReference type="SAM" id="MobiDB-lite"/>
    </source>
</evidence>
<keyword evidence="4" id="KW-0547">Nucleotide-binding</keyword>
<dbReference type="Gene3D" id="3.40.50.300">
    <property type="entry name" value="P-loop containing nucleotide triphosphate hydrolases"/>
    <property type="match status" value="1"/>
</dbReference>
<feature type="transmembrane region" description="Helical" evidence="9">
    <location>
        <begin position="530"/>
        <end position="552"/>
    </location>
</feature>
<dbReference type="Pfam" id="PF00005">
    <property type="entry name" value="ABC_tran"/>
    <property type="match status" value="1"/>
</dbReference>